<reference evidence="2" key="1">
    <citation type="submission" date="2024-01" db="EMBL/GenBank/DDBJ databases">
        <authorList>
            <person name="Webb A."/>
        </authorList>
    </citation>
    <scope>NUCLEOTIDE SEQUENCE</scope>
    <source>
        <strain evidence="2">Pm1</strain>
    </source>
</reference>
<dbReference type="EMBL" id="CAKLBY020000086">
    <property type="protein sequence ID" value="CAK7925165.1"/>
    <property type="molecule type" value="Genomic_DNA"/>
</dbReference>
<evidence type="ECO:0000313" key="2">
    <source>
        <dbReference type="EMBL" id="CAK7925165.1"/>
    </source>
</evidence>
<comment type="caution">
    <text evidence="2">The sequence shown here is derived from an EMBL/GenBank/DDBJ whole genome shotgun (WGS) entry which is preliminary data.</text>
</comment>
<name>A0AAV1TRY5_9STRA</name>
<proteinExistence type="predicted"/>
<feature type="compositionally biased region" description="Basic residues" evidence="1">
    <location>
        <begin position="128"/>
        <end position="142"/>
    </location>
</feature>
<sequence>MNTPAAVEEDPASKKGEATDDKILVALATLIDRLSKLESSQRVRDEDERMLGAVESGLFASKLGANVRGRPMTINALGPLEEKPAAPRARTRWPVDGESMFALLALPRGQASSQCRRSARAAEPMVAHVKKRHNLRRTRRQR</sequence>
<feature type="region of interest" description="Disordered" evidence="1">
    <location>
        <begin position="120"/>
        <end position="142"/>
    </location>
</feature>
<evidence type="ECO:0000313" key="3">
    <source>
        <dbReference type="Proteomes" id="UP001162060"/>
    </source>
</evidence>
<accession>A0AAV1TRY5</accession>
<dbReference type="AlphaFoldDB" id="A0AAV1TRY5"/>
<gene>
    <name evidence="2" type="ORF">PM001_LOCUS10315</name>
</gene>
<organism evidence="2 3">
    <name type="scientific">Peronospora matthiolae</name>
    <dbReference type="NCBI Taxonomy" id="2874970"/>
    <lineage>
        <taxon>Eukaryota</taxon>
        <taxon>Sar</taxon>
        <taxon>Stramenopiles</taxon>
        <taxon>Oomycota</taxon>
        <taxon>Peronosporomycetes</taxon>
        <taxon>Peronosporales</taxon>
        <taxon>Peronosporaceae</taxon>
        <taxon>Peronospora</taxon>
    </lineage>
</organism>
<dbReference type="Proteomes" id="UP001162060">
    <property type="component" value="Unassembled WGS sequence"/>
</dbReference>
<evidence type="ECO:0000256" key="1">
    <source>
        <dbReference type="SAM" id="MobiDB-lite"/>
    </source>
</evidence>
<protein>
    <submittedName>
        <fullName evidence="2">Uncharacterized protein</fullName>
    </submittedName>
</protein>